<evidence type="ECO:0000313" key="1">
    <source>
        <dbReference type="EMBL" id="KAI8420799.1"/>
    </source>
</evidence>
<reference evidence="1 2" key="1">
    <citation type="journal article" date="2022" name="Genome Biol. Evol.">
        <title>The Spruce Budworm Genome: Reconstructing the Evolutionary History of Antifreeze Proteins.</title>
        <authorList>
            <person name="Beliveau C."/>
            <person name="Gagne P."/>
            <person name="Picq S."/>
            <person name="Vernygora O."/>
            <person name="Keeling C.I."/>
            <person name="Pinkney K."/>
            <person name="Doucet D."/>
            <person name="Wen F."/>
            <person name="Johnston J.S."/>
            <person name="Maaroufi H."/>
            <person name="Boyle B."/>
            <person name="Laroche J."/>
            <person name="Dewar K."/>
            <person name="Juretic N."/>
            <person name="Blackburn G."/>
            <person name="Nisole A."/>
            <person name="Brunet B."/>
            <person name="Brandao M."/>
            <person name="Lumley L."/>
            <person name="Duan J."/>
            <person name="Quan G."/>
            <person name="Lucarotti C.J."/>
            <person name="Roe A.D."/>
            <person name="Sperling F.A.H."/>
            <person name="Levesque R.C."/>
            <person name="Cusson M."/>
        </authorList>
    </citation>
    <scope>NUCLEOTIDE SEQUENCE [LARGE SCALE GENOMIC DNA]</scope>
    <source>
        <strain evidence="1">Glfc:IPQL:Cfum</strain>
    </source>
</reference>
<organism evidence="1 2">
    <name type="scientific">Choristoneura fumiferana</name>
    <name type="common">Spruce budworm moth</name>
    <name type="synonym">Archips fumiferana</name>
    <dbReference type="NCBI Taxonomy" id="7141"/>
    <lineage>
        <taxon>Eukaryota</taxon>
        <taxon>Metazoa</taxon>
        <taxon>Ecdysozoa</taxon>
        <taxon>Arthropoda</taxon>
        <taxon>Hexapoda</taxon>
        <taxon>Insecta</taxon>
        <taxon>Pterygota</taxon>
        <taxon>Neoptera</taxon>
        <taxon>Endopterygota</taxon>
        <taxon>Lepidoptera</taxon>
        <taxon>Glossata</taxon>
        <taxon>Ditrysia</taxon>
        <taxon>Tortricoidea</taxon>
        <taxon>Tortricidae</taxon>
        <taxon>Tortricinae</taxon>
        <taxon>Choristoneura</taxon>
    </lineage>
</organism>
<gene>
    <name evidence="1" type="ORF">MSG28_008004</name>
</gene>
<dbReference type="EMBL" id="CM046113">
    <property type="protein sequence ID" value="KAI8420799.1"/>
    <property type="molecule type" value="Genomic_DNA"/>
</dbReference>
<sequence>MIINGENRALFPAHWNFGNFILHRFKQANPLDVCLENYNTGETLTYKDFTDYAVSLSVALSKLGVTRGDIVAVGSEKRIMFLPTTLAVVLTGASYTPYDLRSGTAVLQYKLNLAKPNYFICSNSFWKTYSDVLKSCDFIKTFICFEEIDDIELSIKKLILKHREESFEPAVVHGQTDVALILYSSGTTSSMPKGVLITHYNCVLGCLPEKFPDESLKTAVLFGEWYHRYETFSTYKFLWASIGRKVVFANNLTNQDTILKVIQHCKVNVAIVVPSVVSYLATAKEIDTYNTSTLRLIFSCGCTLHPSLPGTVKRRIPTVKNVLQIYGMTEVGDVTSEDWGTKGPKTGSIGMACPNVSIKIVDPKTREILGPNQRGEICIRGPTLMKGYIGMDSSTYLDQDGFFLSGDLGYYDEDTYFYFVDRLKDVISFDGYQVDPTELEFIILSNPEVREAAVVGKPAGAYGEQPAAIVVLQPERHRRVIIVRSNESLCSHSSTQCRDL</sequence>
<name>A0ACC0J9Q4_CHOFU</name>
<protein>
    <submittedName>
        <fullName evidence="1">Uncharacterized protein</fullName>
    </submittedName>
</protein>
<accession>A0ACC0J9Q4</accession>
<evidence type="ECO:0000313" key="2">
    <source>
        <dbReference type="Proteomes" id="UP001064048"/>
    </source>
</evidence>
<dbReference type="Proteomes" id="UP001064048">
    <property type="component" value="Chromosome 13"/>
</dbReference>
<comment type="caution">
    <text evidence="1">The sequence shown here is derived from an EMBL/GenBank/DDBJ whole genome shotgun (WGS) entry which is preliminary data.</text>
</comment>
<proteinExistence type="predicted"/>
<keyword evidence="2" id="KW-1185">Reference proteome</keyword>